<dbReference type="Gene3D" id="2.60.60.20">
    <property type="entry name" value="PLAT/LH2 domain"/>
    <property type="match status" value="1"/>
</dbReference>
<keyword evidence="10" id="KW-1185">Reference proteome</keyword>
<dbReference type="PRINTS" id="PR00500">
    <property type="entry name" value="POLYCYSTIN1"/>
</dbReference>
<dbReference type="GO" id="GO:0050982">
    <property type="term" value="P:detection of mechanical stimulus"/>
    <property type="evidence" value="ECO:0007669"/>
    <property type="project" value="TreeGrafter"/>
</dbReference>
<dbReference type="Proteomes" id="UP001163046">
    <property type="component" value="Unassembled WGS sequence"/>
</dbReference>
<feature type="compositionally biased region" description="Basic and acidic residues" evidence="6">
    <location>
        <begin position="951"/>
        <end position="964"/>
    </location>
</feature>
<dbReference type="InterPro" id="IPR000203">
    <property type="entry name" value="GPS"/>
</dbReference>
<dbReference type="InterPro" id="IPR001024">
    <property type="entry name" value="PLAT/LH2_dom"/>
</dbReference>
<keyword evidence="4 7" id="KW-0472">Membrane</keyword>
<dbReference type="Pfam" id="PF01477">
    <property type="entry name" value="PLAT"/>
    <property type="match status" value="1"/>
</dbReference>
<accession>A0A9X0D7G2</accession>
<feature type="region of interest" description="Disordered" evidence="6">
    <location>
        <begin position="932"/>
        <end position="982"/>
    </location>
</feature>
<reference evidence="9" key="1">
    <citation type="submission" date="2023-01" db="EMBL/GenBank/DDBJ databases">
        <title>Genome assembly of the deep-sea coral Lophelia pertusa.</title>
        <authorList>
            <person name="Herrera S."/>
            <person name="Cordes E."/>
        </authorList>
    </citation>
    <scope>NUCLEOTIDE SEQUENCE</scope>
    <source>
        <strain evidence="9">USNM1676648</strain>
        <tissue evidence="9">Polyp</tissue>
    </source>
</reference>
<comment type="subcellular location">
    <subcellularLocation>
        <location evidence="1">Membrane</location>
    </subcellularLocation>
</comment>
<sequence>MVSTKIDSRMLAINAGALEGGNWYKARLESWVKNTKPGAVRVYGFSEYEREVNKPPDQGSCDVTPKLGYTFQTDFTISCTGWHDDTKLIYSVTAKQDSNKAELPVSPGVAHSVGENYNLQSIKLPVGLSQNDFKIDLIITIKDEDDASTQVVVKVQVKMPEVSAEEKAALLNAEADKLDNLLNTGDSDAALQVIGGIAAAILVEGDGSGIKKDEEAQKKEAEMKEKLVAAISSIPLSNPDDAEKVSAALDATVGGGSSTTLSAEATAQIADTLTNVASVLDNPMSSDQRNKVAQNLLGSISNVLQSTSSDEKTSEDTATDTSDSEAAKQQTLDVKNKILDSAGKTLVPGDVFSVETPDLSLAASKDFPMNVKNMYCGGSSVGNLGSAVNTSSTDPIQIMFTSYSGSPFSKATGKVDSGVSEIELKDESGNAKNVSNLTQYMDIFIAADKGIAKSALHLVEKKAMLVLKLQVTNNMSSIYVWAVPEHNNTKTVILCKKYSVPSLADYDFRQVVPRDPAGSGNESEKTGTSDSFDYGRYQLYIDNDDVNQSASGMWYCGFYYNGSARENQETQDNAAPDKNNLTITIFEATCKFYDTVTKKWDYHGCKAGPKTTPTKRHCRCNHLTSFASDFFVPPNKIDWNKVSLEELLKNPLVFSVVCGIFGLYFLLVVWARRADRKDLEKVGVAPLPDNDPRDTYMYEVVIYTGFASHAGTSSEVRMVLSGGLDETSPRRLKDTEPGRRKFCRGNVDYFLLSVPRSLGKLKTLRIWHDNTGDEPSWYLLRVMVHDVQSDVKTWFICDRWLAVEEDDGCVERSLIPASKEELTSFNLLFSTEARKNLTDGHLWFSVVTRPAKSNFTRVQRLSCCLSILLCTMLANAMFYQVGDESSSGTSVHLGPFSFSVKQLSIGVTSSLVVLPVNVLIVTFFRKARPAEGKKGLDKNQDPNNQSQKYEVAGEKAKEKSKESEAPDEGDDDKRKKRRRKRRRHCHIVLCISRTV</sequence>
<proteinExistence type="predicted"/>
<dbReference type="SMART" id="SM00303">
    <property type="entry name" value="GPS"/>
    <property type="match status" value="1"/>
</dbReference>
<organism evidence="9 10">
    <name type="scientific">Desmophyllum pertusum</name>
    <dbReference type="NCBI Taxonomy" id="174260"/>
    <lineage>
        <taxon>Eukaryota</taxon>
        <taxon>Metazoa</taxon>
        <taxon>Cnidaria</taxon>
        <taxon>Anthozoa</taxon>
        <taxon>Hexacorallia</taxon>
        <taxon>Scleractinia</taxon>
        <taxon>Caryophylliina</taxon>
        <taxon>Caryophylliidae</taxon>
        <taxon>Desmophyllum</taxon>
    </lineage>
</organism>
<evidence type="ECO:0000256" key="6">
    <source>
        <dbReference type="SAM" id="MobiDB-lite"/>
    </source>
</evidence>
<dbReference type="AlphaFoldDB" id="A0A9X0D7G2"/>
<dbReference type="OrthoDB" id="5990157at2759"/>
<dbReference type="GO" id="GO:0005262">
    <property type="term" value="F:calcium channel activity"/>
    <property type="evidence" value="ECO:0007669"/>
    <property type="project" value="TreeGrafter"/>
</dbReference>
<keyword evidence="3 7" id="KW-1133">Transmembrane helix</keyword>
<dbReference type="Pfam" id="PF01825">
    <property type="entry name" value="GPS"/>
    <property type="match status" value="1"/>
</dbReference>
<evidence type="ECO:0000256" key="7">
    <source>
        <dbReference type="SAM" id="Phobius"/>
    </source>
</evidence>
<evidence type="ECO:0000313" key="9">
    <source>
        <dbReference type="EMBL" id="KAJ7390222.1"/>
    </source>
</evidence>
<feature type="transmembrane region" description="Helical" evidence="7">
    <location>
        <begin position="652"/>
        <end position="671"/>
    </location>
</feature>
<gene>
    <name evidence="9" type="ORF">OS493_026733</name>
</gene>
<evidence type="ECO:0000256" key="2">
    <source>
        <dbReference type="ARBA" id="ARBA00022692"/>
    </source>
</evidence>
<evidence type="ECO:0000313" key="10">
    <source>
        <dbReference type="Proteomes" id="UP001163046"/>
    </source>
</evidence>
<evidence type="ECO:0000256" key="5">
    <source>
        <dbReference type="PROSITE-ProRule" id="PRU00152"/>
    </source>
</evidence>
<dbReference type="FunFam" id="2.60.60.20:FF:000022">
    <property type="entry name" value="Uncharacterized protein"/>
    <property type="match status" value="1"/>
</dbReference>
<evidence type="ECO:0000259" key="8">
    <source>
        <dbReference type="PROSITE" id="PS50095"/>
    </source>
</evidence>
<comment type="caution">
    <text evidence="5">Lacks conserved residue(s) required for the propagation of feature annotation.</text>
</comment>
<feature type="region of interest" description="Disordered" evidence="6">
    <location>
        <begin position="305"/>
        <end position="328"/>
    </location>
</feature>
<dbReference type="GO" id="GO:0016020">
    <property type="term" value="C:membrane"/>
    <property type="evidence" value="ECO:0007669"/>
    <property type="project" value="UniProtKB-SubCell"/>
</dbReference>
<evidence type="ECO:0000256" key="3">
    <source>
        <dbReference type="ARBA" id="ARBA00022989"/>
    </source>
</evidence>
<dbReference type="EMBL" id="MU825419">
    <property type="protein sequence ID" value="KAJ7390222.1"/>
    <property type="molecule type" value="Genomic_DNA"/>
</dbReference>
<dbReference type="PROSITE" id="PS50095">
    <property type="entry name" value="PLAT"/>
    <property type="match status" value="1"/>
</dbReference>
<dbReference type="InterPro" id="IPR002859">
    <property type="entry name" value="PKD/REJ-like"/>
</dbReference>
<feature type="transmembrane region" description="Helical" evidence="7">
    <location>
        <begin position="902"/>
        <end position="924"/>
    </location>
</feature>
<dbReference type="InterPro" id="IPR036392">
    <property type="entry name" value="PLAT/LH2_dom_sf"/>
</dbReference>
<feature type="transmembrane region" description="Helical" evidence="7">
    <location>
        <begin position="861"/>
        <end position="882"/>
    </location>
</feature>
<dbReference type="InterPro" id="IPR000434">
    <property type="entry name" value="PC1"/>
</dbReference>
<dbReference type="PANTHER" id="PTHR10877">
    <property type="entry name" value="POLYCYSTIN FAMILY MEMBER"/>
    <property type="match status" value="1"/>
</dbReference>
<comment type="caution">
    <text evidence="9">The sequence shown here is derived from an EMBL/GenBank/DDBJ whole genome shotgun (WGS) entry which is preliminary data.</text>
</comment>
<protein>
    <recommendedName>
        <fullName evidence="8">PLAT domain-containing protein</fullName>
    </recommendedName>
</protein>
<dbReference type="InterPro" id="IPR051223">
    <property type="entry name" value="Polycystin"/>
</dbReference>
<dbReference type="Gene3D" id="2.60.220.50">
    <property type="match status" value="1"/>
</dbReference>
<feature type="domain" description="PLAT" evidence="8">
    <location>
        <begin position="696"/>
        <end position="815"/>
    </location>
</feature>
<evidence type="ECO:0000256" key="4">
    <source>
        <dbReference type="ARBA" id="ARBA00023136"/>
    </source>
</evidence>
<keyword evidence="2 7" id="KW-0812">Transmembrane</keyword>
<dbReference type="SUPFAM" id="SSF49723">
    <property type="entry name" value="Lipase/lipooxygenase domain (PLAT/LH2 domain)"/>
    <property type="match status" value="1"/>
</dbReference>
<evidence type="ECO:0000256" key="1">
    <source>
        <dbReference type="ARBA" id="ARBA00004370"/>
    </source>
</evidence>
<dbReference type="Pfam" id="PF02010">
    <property type="entry name" value="REJ"/>
    <property type="match status" value="1"/>
</dbReference>
<dbReference type="InterPro" id="IPR046338">
    <property type="entry name" value="GAIN_dom_sf"/>
</dbReference>
<dbReference type="SMART" id="SM00308">
    <property type="entry name" value="LH2"/>
    <property type="match status" value="1"/>
</dbReference>
<name>A0A9X0D7G2_9CNID</name>
<dbReference type="PANTHER" id="PTHR10877:SF150">
    <property type="entry name" value="REJ DOMAIN-CONTAINING PROTEIN"/>
    <property type="match status" value="1"/>
</dbReference>